<reference evidence="1 2" key="1">
    <citation type="journal article" date="2017" name="Environ. Microbiol.">
        <title>Decay of the glycolytic pathway and adaptation to intranuclear parasitism within Enterocytozoonidae microsporidia.</title>
        <authorList>
            <person name="Wiredu Boakye D."/>
            <person name="Jaroenlak P."/>
            <person name="Prachumwat A."/>
            <person name="Williams T.A."/>
            <person name="Bateman K.S."/>
            <person name="Itsathitphaisarn O."/>
            <person name="Sritunyalucksana K."/>
            <person name="Paszkiewicz K.H."/>
            <person name="Moore K.A."/>
            <person name="Stentiford G.D."/>
            <person name="Williams B.A."/>
        </authorList>
    </citation>
    <scope>NUCLEOTIDE SEQUENCE [LARGE SCALE GENOMIC DNA]</scope>
    <source>
        <strain evidence="2">canceri</strain>
    </source>
</reference>
<protein>
    <submittedName>
        <fullName evidence="1">Uncharacterized protein</fullName>
    </submittedName>
</protein>
<dbReference type="VEuPathDB" id="MicrosporidiaDB:A0H76_3062"/>
<evidence type="ECO:0000313" key="1">
    <source>
        <dbReference type="EMBL" id="ORD96370.1"/>
    </source>
</evidence>
<name>A0A1X0Q9A4_9MICR</name>
<comment type="caution">
    <text evidence="1">The sequence shown here is derived from an EMBL/GenBank/DDBJ whole genome shotgun (WGS) entry which is preliminary data.</text>
</comment>
<sequence length="36" mass="4223">MLRLLLITSCQLILKLIFIEWVGQVDLKVMVMHLVL</sequence>
<organism evidence="1 2">
    <name type="scientific">Hepatospora eriocheir</name>
    <dbReference type="NCBI Taxonomy" id="1081669"/>
    <lineage>
        <taxon>Eukaryota</taxon>
        <taxon>Fungi</taxon>
        <taxon>Fungi incertae sedis</taxon>
        <taxon>Microsporidia</taxon>
        <taxon>Hepatosporidae</taxon>
        <taxon>Hepatospora</taxon>
    </lineage>
</organism>
<gene>
    <name evidence="1" type="ORF">A0H76_3062</name>
</gene>
<accession>A0A1X0Q9A4</accession>
<dbReference type="AlphaFoldDB" id="A0A1X0Q9A4"/>
<dbReference type="EMBL" id="LTAI01001148">
    <property type="protein sequence ID" value="ORD96370.1"/>
    <property type="molecule type" value="Genomic_DNA"/>
</dbReference>
<dbReference type="Proteomes" id="UP000192501">
    <property type="component" value="Unassembled WGS sequence"/>
</dbReference>
<evidence type="ECO:0000313" key="2">
    <source>
        <dbReference type="Proteomes" id="UP000192501"/>
    </source>
</evidence>
<proteinExistence type="predicted"/>